<dbReference type="EMBL" id="CP121196">
    <property type="protein sequence ID" value="XBH17590.1"/>
    <property type="molecule type" value="Genomic_DNA"/>
</dbReference>
<dbReference type="Gene3D" id="3.40.630.10">
    <property type="entry name" value="Zn peptidases"/>
    <property type="match status" value="1"/>
</dbReference>
<feature type="chain" id="PRO_5043772721" evidence="3">
    <location>
        <begin position="22"/>
        <end position="451"/>
    </location>
</feature>
<dbReference type="PANTHER" id="PTHR43808">
    <property type="entry name" value="ACETYLORNITHINE DEACETYLASE"/>
    <property type="match status" value="1"/>
</dbReference>
<keyword evidence="3" id="KW-0732">Signal</keyword>
<dbReference type="InterPro" id="IPR002933">
    <property type="entry name" value="Peptidase_M20"/>
</dbReference>
<organism evidence="5">
    <name type="scientific">Telmatobacter sp. DSM 110680</name>
    <dbReference type="NCBI Taxonomy" id="3036704"/>
    <lineage>
        <taxon>Bacteria</taxon>
        <taxon>Pseudomonadati</taxon>
        <taxon>Acidobacteriota</taxon>
        <taxon>Terriglobia</taxon>
        <taxon>Terriglobales</taxon>
        <taxon>Acidobacteriaceae</taxon>
        <taxon>Telmatobacter</taxon>
    </lineage>
</organism>
<evidence type="ECO:0000256" key="3">
    <source>
        <dbReference type="SAM" id="SignalP"/>
    </source>
</evidence>
<evidence type="ECO:0000256" key="2">
    <source>
        <dbReference type="ARBA" id="ARBA00022801"/>
    </source>
</evidence>
<evidence type="ECO:0000259" key="4">
    <source>
        <dbReference type="Pfam" id="PF07687"/>
    </source>
</evidence>
<dbReference type="Pfam" id="PF07687">
    <property type="entry name" value="M20_dimer"/>
    <property type="match status" value="1"/>
</dbReference>
<name>A0AAU7DIX5_9BACT</name>
<keyword evidence="2" id="KW-0378">Hydrolase</keyword>
<dbReference type="RefSeq" id="WP_348262814.1">
    <property type="nucleotide sequence ID" value="NZ_CP121196.1"/>
</dbReference>
<sequence length="451" mass="48105">MNLRPAIFPLLAASLSVLSLAQNATSLSPEEKVIVAYIDANEQASNDMLQKLVDINSGTHNLEGVRAVAEIMKSQLSDLGFIVHWIPMEQVQRAGVLVAEHPCPEPGKCGKRMLLIGHMDTVFEKSSAFQTWSVNGNIATGPGVNDMKGGLVDMLFALKAMQAAGVLEKTEITIVLSGDEEAHGEPASVSRRDMIAAAKHSDVALEFEGTPRMEGVFYGSVSRRSSITWRINTTGETGHSSGIFSVRMGFGAIYELARILDAFRVQLPEENLTFNVGMVAGGTSLQVDEAGNNGTITGKDNVIAPTAYASGDIRTISNQQTARVEKKMQEIVAHHLPKTTATITFGEGYPAMAPTAESRALLAILNHANASLGFKAMPELDPMKRGAGDISFVADIIPGLAGIGATGEGAHAPGETIDLSTQPINTKRDALLMYRLSLIDQKADLRKVAAK</sequence>
<dbReference type="InterPro" id="IPR036264">
    <property type="entry name" value="Bact_exopeptidase_dim_dom"/>
</dbReference>
<dbReference type="PANTHER" id="PTHR43808:SF32">
    <property type="entry name" value="ARGE_DAPE-RELATED DEACYLASE"/>
    <property type="match status" value="1"/>
</dbReference>
<gene>
    <name evidence="5" type="ORF">P8935_23860</name>
</gene>
<feature type="signal peptide" evidence="3">
    <location>
        <begin position="1"/>
        <end position="21"/>
    </location>
</feature>
<dbReference type="SUPFAM" id="SSF55031">
    <property type="entry name" value="Bacterial exopeptidase dimerisation domain"/>
    <property type="match status" value="1"/>
</dbReference>
<protein>
    <submittedName>
        <fullName evidence="5">M20/M25/M40 family metallo-hydrolase</fullName>
    </submittedName>
</protein>
<dbReference type="InterPro" id="IPR011650">
    <property type="entry name" value="Peptidase_M20_dimer"/>
</dbReference>
<proteinExistence type="predicted"/>
<reference evidence="5" key="1">
    <citation type="submission" date="2023-03" db="EMBL/GenBank/DDBJ databases">
        <title>Edaphobacter sp.</title>
        <authorList>
            <person name="Huber K.J."/>
            <person name="Papendorf J."/>
            <person name="Pilke C."/>
            <person name="Bunk B."/>
            <person name="Sproeer C."/>
            <person name="Pester M."/>
        </authorList>
    </citation>
    <scope>NUCLEOTIDE SEQUENCE</scope>
    <source>
        <strain evidence="5">DSM 110680</strain>
    </source>
</reference>
<dbReference type="AlphaFoldDB" id="A0AAU7DIX5"/>
<dbReference type="GO" id="GO:0046872">
    <property type="term" value="F:metal ion binding"/>
    <property type="evidence" value="ECO:0007669"/>
    <property type="project" value="UniProtKB-KW"/>
</dbReference>
<dbReference type="SUPFAM" id="SSF53187">
    <property type="entry name" value="Zn-dependent exopeptidases"/>
    <property type="match status" value="1"/>
</dbReference>
<accession>A0AAU7DIX5</accession>
<evidence type="ECO:0000313" key="5">
    <source>
        <dbReference type="EMBL" id="XBH17590.1"/>
    </source>
</evidence>
<dbReference type="GO" id="GO:0016787">
    <property type="term" value="F:hydrolase activity"/>
    <property type="evidence" value="ECO:0007669"/>
    <property type="project" value="UniProtKB-KW"/>
</dbReference>
<feature type="domain" description="Peptidase M20 dimerisation" evidence="4">
    <location>
        <begin position="222"/>
        <end position="339"/>
    </location>
</feature>
<dbReference type="InterPro" id="IPR050072">
    <property type="entry name" value="Peptidase_M20A"/>
</dbReference>
<evidence type="ECO:0000256" key="1">
    <source>
        <dbReference type="ARBA" id="ARBA00022723"/>
    </source>
</evidence>
<dbReference type="Pfam" id="PF01546">
    <property type="entry name" value="Peptidase_M20"/>
    <property type="match status" value="1"/>
</dbReference>
<keyword evidence="1" id="KW-0479">Metal-binding</keyword>
<dbReference type="Gene3D" id="3.30.70.360">
    <property type="match status" value="1"/>
</dbReference>